<evidence type="ECO:0000313" key="2">
    <source>
        <dbReference type="Proteomes" id="UP001152795"/>
    </source>
</evidence>
<dbReference type="Pfam" id="PF00931">
    <property type="entry name" value="NB-ARC"/>
    <property type="match status" value="1"/>
</dbReference>
<dbReference type="PANTHER" id="PTHR47691:SF3">
    <property type="entry name" value="HTH-TYPE TRANSCRIPTIONAL REGULATOR RV0890C-RELATED"/>
    <property type="match status" value="1"/>
</dbReference>
<dbReference type="SMART" id="SM00028">
    <property type="entry name" value="TPR"/>
    <property type="match status" value="5"/>
</dbReference>
<dbReference type="Pfam" id="PF05729">
    <property type="entry name" value="NACHT"/>
    <property type="match status" value="1"/>
</dbReference>
<dbReference type="InterPro" id="IPR007111">
    <property type="entry name" value="NACHT_NTPase"/>
</dbReference>
<gene>
    <name evidence="1" type="ORF">PACLA_8A001124</name>
</gene>
<dbReference type="InterPro" id="IPR019734">
    <property type="entry name" value="TPR_rpt"/>
</dbReference>
<protein>
    <submittedName>
        <fullName evidence="1">E3 ubiquitin- ligase DZIP3</fullName>
    </submittedName>
</protein>
<dbReference type="EMBL" id="CACRXK020005237">
    <property type="protein sequence ID" value="CAB4005563.1"/>
    <property type="molecule type" value="Genomic_DNA"/>
</dbReference>
<dbReference type="InterPro" id="IPR002182">
    <property type="entry name" value="NB-ARC"/>
</dbReference>
<dbReference type="PRINTS" id="PR00364">
    <property type="entry name" value="DISEASERSIST"/>
</dbReference>
<dbReference type="InterPro" id="IPR011990">
    <property type="entry name" value="TPR-like_helical_dom_sf"/>
</dbReference>
<dbReference type="PANTHER" id="PTHR47691">
    <property type="entry name" value="REGULATOR-RELATED"/>
    <property type="match status" value="1"/>
</dbReference>
<comment type="caution">
    <text evidence="1">The sequence shown here is derived from an EMBL/GenBank/DDBJ whole genome shotgun (WGS) entry which is preliminary data.</text>
</comment>
<keyword evidence="1" id="KW-0436">Ligase</keyword>
<dbReference type="InterPro" id="IPR027897">
    <property type="entry name" value="DUF4559"/>
</dbReference>
<dbReference type="InterPro" id="IPR027417">
    <property type="entry name" value="P-loop_NTPase"/>
</dbReference>
<dbReference type="Gene3D" id="1.10.10.10">
    <property type="entry name" value="Winged helix-like DNA-binding domain superfamily/Winged helix DNA-binding domain"/>
    <property type="match status" value="2"/>
</dbReference>
<accession>A0A7D9EEW9</accession>
<dbReference type="GO" id="GO:0043531">
    <property type="term" value="F:ADP binding"/>
    <property type="evidence" value="ECO:0007669"/>
    <property type="project" value="InterPro"/>
</dbReference>
<name>A0A7D9EEW9_PARCT</name>
<reference evidence="1" key="1">
    <citation type="submission" date="2020-04" db="EMBL/GenBank/DDBJ databases">
        <authorList>
            <person name="Alioto T."/>
            <person name="Alioto T."/>
            <person name="Gomez Garrido J."/>
        </authorList>
    </citation>
    <scope>NUCLEOTIDE SEQUENCE</scope>
    <source>
        <strain evidence="1">A484AB</strain>
    </source>
</reference>
<proteinExistence type="predicted"/>
<dbReference type="Pfam" id="PF15112">
    <property type="entry name" value="DUF4559"/>
    <property type="match status" value="1"/>
</dbReference>
<dbReference type="Gene3D" id="1.25.40.10">
    <property type="entry name" value="Tetratricopeptide repeat domain"/>
    <property type="match status" value="2"/>
</dbReference>
<sequence length="1776" mass="204089">MNSSKEHINWITVGEVINLIKKPVALYTTHIVERWHVTLRKDCLAFGRCPNPGNCQMKKKPDDLCRSCNGWYKELAKSHLNKDERKIQWRKNCDTSKLPVDPWEVAKFFMPVLGDNKGTVIEAESTDLSHLLNVLVWMKDVAFAPDRRVDRDLVKNLRSGVRNPWAHAPNQELADADFNNAFDIANKFVANLDNVFSCNEVKKCIEDMKLVQTNKISNVVEAELKALISLRGVLGADVSQLKGEITRLKEDQSFDRQVIKEQERMLENLVNYRKECSTRIDRDKLFCREISEIRADIKSLQGTKDRFQQKSCLPDKPPTIFGRDAEVKKIVCSLVYEDCGIVSIVGGPGFGKSTVAVEVSHHLSDSHDIEVIFSFLSNVSTVPEVIQRLCRDVGVNPGDDPESSLIFWLKSIEKKVVLVIDNIEQLLESNVISQFTELAVTLRKNSRRQLQILTTTRTEFSIPDGTTENVHLRELDKSASVELLRKFCRNKEVKDENLSDLAKLCGFVPLALCITGSRIPRLDDPAELIKWLKEKPMKALQSTDKTQCVRKAIEFSFQMLSNEDKKALARLSVFNGNFQRKSAEEVIERDDFETQDLLEQLVARSLIQSSSDNRFVIHLLIRRYLADHDQLQDEKAIAQGLMVKHFLKMCHLWTIDSYAKDGFTDAREKLKKDSHNVEENFKICSQDLAKDRNPKIVESMESSDIYKSSSRFFYNFGWDILPLTVLRCFYESCVKLAEDGKQLAVQITFRCLVADQEGRKSAWKSTEYIDMMDAIKDALDQNKAVLKEDKSLYSYCYYFYSRFHFNQAKITPCPDLEEDDLAPLPENNDRSPMENADEALILIQLARLNKKRAIKVFHSDEKKYEDYMNCAKSFYDQALSTAKELLGDHELTCTCHKLLGDLYLLWQKNEEALGYYSVAIKLSRKLQLDSNEAFVYLLKNYGLCFRFLRRFEASVENLNDARDIADKLAEKYSPCRASVYCALAEMYRAWKPDCQESAKYAKVAKEMQVLLDSRTVKSLEDIIKTAEEWMKEKTHIGPLQNIVNVVKTDRQLQQNSSIPDKPLTFVGRWAEVNKIIYSLVENGCGIVSIVGGPGFGKSTIAVDVSHHLSNKHDIVVIFSFLSNVSTVPEVLLRLCLDVGVNPREDPESALMFWLKNIEKKVVLVMDNIEQVLEEEVRSEFTELVVTLRKNSQQQLQILTTTRTEFSIPEQTTENVQIGELDEKSSVELLRKCCPNTEVKDSCLCDLANLCGFIPLALCIAGPRIADLDDPFELINWLKEKPVKTLLTSDKSQCVQKAIEFSFQKLNDDDRKALARLSLFNGNFQRKSAEEVIERDELETQDFLEQLVARSLMQRSSDKRFVIHSLIRRFLADHHQLQDEKVIAQGLMVKHFLKMCHSLTMDSFSKNGFTSARELLKTDSHNVQETLKVCCQDQATNLNPNIFELLVSSDIYKFSSRFFYRFCRHLLPQMILRNFQESCINLAKIRKQLTIQITFQCLVADQESRKSAWKSTEYIDMMKVIKDALDQNKAVLKEDRSLYSYCYYFYARFHSNQAKVTPCPDLEEDDLPSLPENNDRSPMENAEEALILIQRAHLSKRRAMKVYRSDNEKYEEYMNCAKSFSSQALSTSQELLGDHELTCISHKVLGDIYSSWRKNDEAWPYYSDAIKLSKKLKLDSNEPFVYLLKNYGSCLSFLRHFDESVEILNEARDIADKLAQKHSPWRASVYCALAKTYRAWKPDCKEAAKYANAAIEMGESLDSRNVKTMKDIIKTAEEHME</sequence>
<dbReference type="Gene3D" id="3.40.50.300">
    <property type="entry name" value="P-loop containing nucleotide triphosphate hydrolases"/>
    <property type="match status" value="2"/>
</dbReference>
<dbReference type="GO" id="GO:0016874">
    <property type="term" value="F:ligase activity"/>
    <property type="evidence" value="ECO:0007669"/>
    <property type="project" value="UniProtKB-KW"/>
</dbReference>
<dbReference type="SMART" id="SM00382">
    <property type="entry name" value="AAA"/>
    <property type="match status" value="2"/>
</dbReference>
<evidence type="ECO:0000313" key="1">
    <source>
        <dbReference type="EMBL" id="CAB4005563.1"/>
    </source>
</evidence>
<organism evidence="1 2">
    <name type="scientific">Paramuricea clavata</name>
    <name type="common">Red gorgonian</name>
    <name type="synonym">Violescent sea-whip</name>
    <dbReference type="NCBI Taxonomy" id="317549"/>
    <lineage>
        <taxon>Eukaryota</taxon>
        <taxon>Metazoa</taxon>
        <taxon>Cnidaria</taxon>
        <taxon>Anthozoa</taxon>
        <taxon>Octocorallia</taxon>
        <taxon>Malacalcyonacea</taxon>
        <taxon>Plexauridae</taxon>
        <taxon>Paramuricea</taxon>
    </lineage>
</organism>
<dbReference type="SUPFAM" id="SSF48452">
    <property type="entry name" value="TPR-like"/>
    <property type="match status" value="2"/>
</dbReference>
<dbReference type="InterPro" id="IPR036388">
    <property type="entry name" value="WH-like_DNA-bd_sf"/>
</dbReference>
<dbReference type="Proteomes" id="UP001152795">
    <property type="component" value="Unassembled WGS sequence"/>
</dbReference>
<keyword evidence="2" id="KW-1185">Reference proteome</keyword>
<dbReference type="OrthoDB" id="5394701at2759"/>
<dbReference type="InterPro" id="IPR003593">
    <property type="entry name" value="AAA+_ATPase"/>
</dbReference>
<dbReference type="SUPFAM" id="SSF52540">
    <property type="entry name" value="P-loop containing nucleoside triphosphate hydrolases"/>
    <property type="match status" value="2"/>
</dbReference>